<dbReference type="SMART" id="SM00848">
    <property type="entry name" value="Inhibitor_I29"/>
    <property type="match status" value="1"/>
</dbReference>
<comment type="similarity">
    <text evidence="1">Belongs to the peptidase C1 family.</text>
</comment>
<dbReference type="SMART" id="SM00645">
    <property type="entry name" value="Pept_C1"/>
    <property type="match status" value="1"/>
</dbReference>
<dbReference type="InterPro" id="IPR000169">
    <property type="entry name" value="Pept_cys_AS"/>
</dbReference>
<dbReference type="PROSITE" id="PS00139">
    <property type="entry name" value="THIOL_PROTEASE_CYS"/>
    <property type="match status" value="1"/>
</dbReference>
<evidence type="ECO:0000259" key="7">
    <source>
        <dbReference type="SMART" id="SM00645"/>
    </source>
</evidence>
<dbReference type="PRINTS" id="PR00705">
    <property type="entry name" value="PAPAIN"/>
</dbReference>
<dbReference type="EMBL" id="AK417518">
    <property type="protein sequence ID" value="BAN20733.1"/>
    <property type="molecule type" value="mRNA"/>
</dbReference>
<dbReference type="PANTHER" id="PTHR12411">
    <property type="entry name" value="CYSTEINE PROTEASE FAMILY C1-RELATED"/>
    <property type="match status" value="1"/>
</dbReference>
<evidence type="ECO:0000256" key="6">
    <source>
        <dbReference type="ARBA" id="ARBA00023157"/>
    </source>
</evidence>
<evidence type="ECO:0000256" key="5">
    <source>
        <dbReference type="ARBA" id="ARBA00023145"/>
    </source>
</evidence>
<keyword evidence="6" id="KW-1015">Disulfide bond</keyword>
<dbReference type="InterPro" id="IPR013128">
    <property type="entry name" value="Peptidase_C1A"/>
</dbReference>
<name>R4WDB3_RIPPE</name>
<organism evidence="9">
    <name type="scientific">Riptortus pedestris</name>
    <name type="common">Bean bug</name>
    <dbReference type="NCBI Taxonomy" id="329032"/>
    <lineage>
        <taxon>Eukaryota</taxon>
        <taxon>Metazoa</taxon>
        <taxon>Ecdysozoa</taxon>
        <taxon>Arthropoda</taxon>
        <taxon>Hexapoda</taxon>
        <taxon>Insecta</taxon>
        <taxon>Pterygota</taxon>
        <taxon>Neoptera</taxon>
        <taxon>Paraneoptera</taxon>
        <taxon>Hemiptera</taxon>
        <taxon>Heteroptera</taxon>
        <taxon>Panheteroptera</taxon>
        <taxon>Pentatomomorpha</taxon>
        <taxon>Coreoidea</taxon>
        <taxon>Alydidae</taxon>
        <taxon>Riptortus</taxon>
    </lineage>
</organism>
<keyword evidence="4" id="KW-0788">Thiol protease</keyword>
<evidence type="ECO:0000256" key="1">
    <source>
        <dbReference type="ARBA" id="ARBA00008455"/>
    </source>
</evidence>
<dbReference type="PROSITE" id="PS00639">
    <property type="entry name" value="THIOL_PROTEASE_HIS"/>
    <property type="match status" value="1"/>
</dbReference>
<evidence type="ECO:0000313" key="9">
    <source>
        <dbReference type="EMBL" id="BAN20733.1"/>
    </source>
</evidence>
<dbReference type="Pfam" id="PF00112">
    <property type="entry name" value="Peptidase_C1"/>
    <property type="match status" value="1"/>
</dbReference>
<feature type="domain" description="Peptidase C1A papain C-terminal" evidence="7">
    <location>
        <begin position="138"/>
        <end position="353"/>
    </location>
</feature>
<protein>
    <submittedName>
        <fullName evidence="9">Cysteine-type endopeptidase</fullName>
    </submittedName>
</protein>
<accession>R4WDB3</accession>
<feature type="domain" description="Cathepsin propeptide inhibitor" evidence="8">
    <location>
        <begin position="37"/>
        <end position="98"/>
    </location>
</feature>
<sequence>MVEWRSVFVTVAIILLCFFAIPIKISNVEHVEERAMFDSFMRKYNKSYPANSEEYETRFKIFQEALEQIKTLNSHQDDSSPTVFYGITKFADINRKEFDDKYLTYEHKNNSHGRRRVLMRHNGHERSNRPKRSIGDGLPRHIDWRDKGYVSKIKNQKTCGACWAFSTIGVIESMVAMKTGVLKTFSTQEIIDCARYGNMGCDGGDTCNLLQWLVDNDVGIQEEKEYPLLLKTGTCKLKQPTKGVHVASNFSCDYLVGEENTLLALLAYHGPVAVAVNALTWQYYLGGVIQFHCEGGLESLNHAVQLVGYNLDGTPPYYIARNSWGTSFGEKGYLKIAIGSNVCGVASEVAALDVLT</sequence>
<dbReference type="AlphaFoldDB" id="R4WDB3"/>
<keyword evidence="5" id="KW-0865">Zymogen</keyword>
<keyword evidence="2" id="KW-0645">Protease</keyword>
<evidence type="ECO:0000259" key="8">
    <source>
        <dbReference type="SMART" id="SM00848"/>
    </source>
</evidence>
<reference evidence="9" key="1">
    <citation type="journal article" date="2013" name="PLoS ONE">
        <title>Gene expression in gut symbiotic organ of stinkbug affected by extracellular bacterial symbiont.</title>
        <authorList>
            <person name="Futahashi R."/>
            <person name="Tanaka K."/>
            <person name="Tanahashi M."/>
            <person name="Nikoh N."/>
            <person name="Kikuchi Y."/>
            <person name="Lee B.L."/>
            <person name="Fukatsu T."/>
        </authorList>
    </citation>
    <scope>NUCLEOTIDE SEQUENCE</scope>
    <source>
        <tissue evidence="9">Midgut</tissue>
    </source>
</reference>
<evidence type="ECO:0000256" key="2">
    <source>
        <dbReference type="ARBA" id="ARBA00022670"/>
    </source>
</evidence>
<dbReference type="InterPro" id="IPR039417">
    <property type="entry name" value="Peptidase_C1A_papain-like"/>
</dbReference>
<dbReference type="Gene3D" id="3.90.70.10">
    <property type="entry name" value="Cysteine proteinases"/>
    <property type="match status" value="1"/>
</dbReference>
<evidence type="ECO:0000256" key="4">
    <source>
        <dbReference type="ARBA" id="ARBA00022807"/>
    </source>
</evidence>
<dbReference type="SUPFAM" id="SSF54001">
    <property type="entry name" value="Cysteine proteinases"/>
    <property type="match status" value="1"/>
</dbReference>
<dbReference type="InterPro" id="IPR000668">
    <property type="entry name" value="Peptidase_C1A_C"/>
</dbReference>
<evidence type="ECO:0000256" key="3">
    <source>
        <dbReference type="ARBA" id="ARBA00022801"/>
    </source>
</evidence>
<dbReference type="CDD" id="cd02248">
    <property type="entry name" value="Peptidase_C1A"/>
    <property type="match status" value="1"/>
</dbReference>
<keyword evidence="3" id="KW-0378">Hydrolase</keyword>
<dbReference type="GO" id="GO:0006508">
    <property type="term" value="P:proteolysis"/>
    <property type="evidence" value="ECO:0007669"/>
    <property type="project" value="UniProtKB-KW"/>
</dbReference>
<dbReference type="GO" id="GO:0008234">
    <property type="term" value="F:cysteine-type peptidase activity"/>
    <property type="evidence" value="ECO:0007669"/>
    <property type="project" value="UniProtKB-KW"/>
</dbReference>
<proteinExistence type="evidence at transcript level"/>
<dbReference type="Pfam" id="PF08246">
    <property type="entry name" value="Inhibitor_I29"/>
    <property type="match status" value="1"/>
</dbReference>
<dbReference type="InterPro" id="IPR025660">
    <property type="entry name" value="Pept_his_AS"/>
</dbReference>
<dbReference type="InterPro" id="IPR013201">
    <property type="entry name" value="Prot_inhib_I29"/>
</dbReference>
<dbReference type="InterPro" id="IPR038765">
    <property type="entry name" value="Papain-like_cys_pep_sf"/>
</dbReference>